<dbReference type="PROSITE" id="PS00329">
    <property type="entry name" value="HSP70_2"/>
    <property type="match status" value="1"/>
</dbReference>
<dbReference type="Gene3D" id="3.30.420.40">
    <property type="match status" value="2"/>
</dbReference>
<evidence type="ECO:0000313" key="5">
    <source>
        <dbReference type="Proteomes" id="UP001177003"/>
    </source>
</evidence>
<dbReference type="FunFam" id="3.30.420.40:FF:000028">
    <property type="entry name" value="heat shock 70 kDa protein-like"/>
    <property type="match status" value="1"/>
</dbReference>
<dbReference type="Pfam" id="PF00012">
    <property type="entry name" value="HSP70"/>
    <property type="match status" value="1"/>
</dbReference>
<evidence type="ECO:0000256" key="1">
    <source>
        <dbReference type="ARBA" id="ARBA00007381"/>
    </source>
</evidence>
<keyword evidence="2" id="KW-0547">Nucleotide-binding</keyword>
<dbReference type="Proteomes" id="UP001177003">
    <property type="component" value="Chromosome 8"/>
</dbReference>
<dbReference type="InterPro" id="IPR018181">
    <property type="entry name" value="Heat_shock_70_CS"/>
</dbReference>
<dbReference type="PRINTS" id="PR00301">
    <property type="entry name" value="HEATSHOCK70"/>
</dbReference>
<dbReference type="AlphaFoldDB" id="A0AA35ZV21"/>
<evidence type="ECO:0000256" key="3">
    <source>
        <dbReference type="ARBA" id="ARBA00022840"/>
    </source>
</evidence>
<dbReference type="GO" id="GO:0140662">
    <property type="term" value="F:ATP-dependent protein folding chaperone"/>
    <property type="evidence" value="ECO:0007669"/>
    <property type="project" value="InterPro"/>
</dbReference>
<dbReference type="PANTHER" id="PTHR19375">
    <property type="entry name" value="HEAT SHOCK PROTEIN 70KDA"/>
    <property type="match status" value="1"/>
</dbReference>
<keyword evidence="3" id="KW-0067">ATP-binding</keyword>
<dbReference type="FunFam" id="3.90.640.10:FF:000010">
    <property type="entry name" value="heat shock 70 kDa protein 14"/>
    <property type="match status" value="1"/>
</dbReference>
<dbReference type="GO" id="GO:0005524">
    <property type="term" value="F:ATP binding"/>
    <property type="evidence" value="ECO:0007669"/>
    <property type="project" value="UniProtKB-KW"/>
</dbReference>
<comment type="similarity">
    <text evidence="1">Belongs to the heat shock protein 70 family.</text>
</comment>
<evidence type="ECO:0000313" key="4">
    <source>
        <dbReference type="EMBL" id="CAI9298756.1"/>
    </source>
</evidence>
<dbReference type="InterPro" id="IPR043129">
    <property type="entry name" value="ATPase_NBD"/>
</dbReference>
<dbReference type="SUPFAM" id="SSF53067">
    <property type="entry name" value="Actin-like ATPase domain"/>
    <property type="match status" value="2"/>
</dbReference>
<proteinExistence type="inferred from homology"/>
<accession>A0AA35ZV21</accession>
<dbReference type="EMBL" id="OX465084">
    <property type="protein sequence ID" value="CAI9298756.1"/>
    <property type="molecule type" value="Genomic_DNA"/>
</dbReference>
<dbReference type="InterPro" id="IPR013126">
    <property type="entry name" value="Hsp_70_fam"/>
</dbReference>
<keyword evidence="5" id="KW-1185">Reference proteome</keyword>
<dbReference type="Gene3D" id="3.90.640.10">
    <property type="entry name" value="Actin, Chain A, domain 4"/>
    <property type="match status" value="1"/>
</dbReference>
<organism evidence="4 5">
    <name type="scientific">Lactuca saligna</name>
    <name type="common">Willowleaf lettuce</name>
    <dbReference type="NCBI Taxonomy" id="75948"/>
    <lineage>
        <taxon>Eukaryota</taxon>
        <taxon>Viridiplantae</taxon>
        <taxon>Streptophyta</taxon>
        <taxon>Embryophyta</taxon>
        <taxon>Tracheophyta</taxon>
        <taxon>Spermatophyta</taxon>
        <taxon>Magnoliopsida</taxon>
        <taxon>eudicotyledons</taxon>
        <taxon>Gunneridae</taxon>
        <taxon>Pentapetalae</taxon>
        <taxon>asterids</taxon>
        <taxon>campanulids</taxon>
        <taxon>Asterales</taxon>
        <taxon>Asteraceae</taxon>
        <taxon>Cichorioideae</taxon>
        <taxon>Cichorieae</taxon>
        <taxon>Lactucinae</taxon>
        <taxon>Lactuca</taxon>
    </lineage>
</organism>
<reference evidence="4" key="1">
    <citation type="submission" date="2023-04" db="EMBL/GenBank/DDBJ databases">
        <authorList>
            <person name="Vijverberg K."/>
            <person name="Xiong W."/>
            <person name="Schranz E."/>
        </authorList>
    </citation>
    <scope>NUCLEOTIDE SEQUENCE</scope>
</reference>
<gene>
    <name evidence="4" type="ORF">LSALG_LOCUS37501</name>
</gene>
<evidence type="ECO:0000256" key="2">
    <source>
        <dbReference type="ARBA" id="ARBA00022741"/>
    </source>
</evidence>
<protein>
    <submittedName>
        <fullName evidence="4">Uncharacterized protein</fullName>
    </submittedName>
</protein>
<name>A0AA35ZV21_LACSI</name>
<sequence>MVVFLEVLSRNQIWFYEVRDMKVEVYWESVYGCLPINVCYISCLATQNLDEIEVHVLQLQDHRSLRKVESREMDPKKHSLEEETKDAATIAGLNVMRIINKPTTAAIAYGIDNMLGLTGKRNVVIFDVGGGTFDVSVLTIDEVGVFEVKVVAGDTHLGGDDFDNCMVSYCVDDFKWKLNIDFFGKNRELGRFKTKCEKAKRILSYATRASIDNELLHNGIDFSMEISSAKFEELNISFFTKCIEQLESCLGYANLTKGCVDEVILVGGSTRIPKSNVCCRNSLMEMSYARRSTRMKPLIMGRQLWLQSYVVKLPKW</sequence>